<feature type="transmembrane region" description="Helical" evidence="1">
    <location>
        <begin position="43"/>
        <end position="62"/>
    </location>
</feature>
<sequence length="87" mass="9899">MQFTWHLLVIIAAILIGACLFQKGEKNANMSDDQLKEADMYRNYAYILFAVAIIVAVYYYYIQVSGIYVKASMCNAKAHMPGCTIQY</sequence>
<protein>
    <submittedName>
        <fullName evidence="2">Uncharacterized protein</fullName>
    </submittedName>
</protein>
<accession>A0A481YX43</accession>
<proteinExistence type="predicted"/>
<name>A0A481YX43_9VIRU</name>
<keyword evidence="1" id="KW-0472">Membrane</keyword>
<evidence type="ECO:0000256" key="1">
    <source>
        <dbReference type="SAM" id="Phobius"/>
    </source>
</evidence>
<feature type="transmembrane region" description="Helical" evidence="1">
    <location>
        <begin position="6"/>
        <end position="22"/>
    </location>
</feature>
<reference evidence="2" key="1">
    <citation type="journal article" date="2019" name="MBio">
        <title>Virus Genomes from Deep Sea Sediments Expand the Ocean Megavirome and Support Independent Origins of Viral Gigantism.</title>
        <authorList>
            <person name="Backstrom D."/>
            <person name="Yutin N."/>
            <person name="Jorgensen S.L."/>
            <person name="Dharamshi J."/>
            <person name="Homa F."/>
            <person name="Zaremba-Niedwiedzka K."/>
            <person name="Spang A."/>
            <person name="Wolf Y.I."/>
            <person name="Koonin E.V."/>
            <person name="Ettema T.J."/>
        </authorList>
    </citation>
    <scope>NUCLEOTIDE SEQUENCE</scope>
</reference>
<organism evidence="2">
    <name type="scientific">Marseillevirus LCMAC202</name>
    <dbReference type="NCBI Taxonomy" id="2506606"/>
    <lineage>
        <taxon>Viruses</taxon>
        <taxon>Varidnaviria</taxon>
        <taxon>Bamfordvirae</taxon>
        <taxon>Nucleocytoviricota</taxon>
        <taxon>Megaviricetes</taxon>
        <taxon>Pimascovirales</taxon>
        <taxon>Pimascovirales incertae sedis</taxon>
        <taxon>Marseilleviridae</taxon>
    </lineage>
</organism>
<gene>
    <name evidence="2" type="ORF">LCMAC202_01280</name>
</gene>
<keyword evidence="1" id="KW-0812">Transmembrane</keyword>
<evidence type="ECO:0000313" key="2">
    <source>
        <dbReference type="EMBL" id="QBK87792.1"/>
    </source>
</evidence>
<keyword evidence="1" id="KW-1133">Transmembrane helix</keyword>
<dbReference type="EMBL" id="MK500369">
    <property type="protein sequence ID" value="QBK87792.1"/>
    <property type="molecule type" value="Genomic_DNA"/>
</dbReference>